<feature type="domain" description="Secretion system C-terminal sorting" evidence="1">
    <location>
        <begin position="919"/>
        <end position="993"/>
    </location>
</feature>
<dbReference type="EMBL" id="UINC01008656">
    <property type="protein sequence ID" value="SVA38926.1"/>
    <property type="molecule type" value="Genomic_DNA"/>
</dbReference>
<proteinExistence type="predicted"/>
<name>A0A381VEY7_9ZZZZ</name>
<evidence type="ECO:0000313" key="2">
    <source>
        <dbReference type="EMBL" id="SVA38926.1"/>
    </source>
</evidence>
<dbReference type="AlphaFoldDB" id="A0A381VEY7"/>
<reference evidence="2" key="1">
    <citation type="submission" date="2018-05" db="EMBL/GenBank/DDBJ databases">
        <authorList>
            <person name="Lanie J.A."/>
            <person name="Ng W.-L."/>
            <person name="Kazmierczak K.M."/>
            <person name="Andrzejewski T.M."/>
            <person name="Davidsen T.M."/>
            <person name="Wayne K.J."/>
            <person name="Tettelin H."/>
            <person name="Glass J.I."/>
            <person name="Rusch D."/>
            <person name="Podicherti R."/>
            <person name="Tsui H.-C.T."/>
            <person name="Winkler M.E."/>
        </authorList>
    </citation>
    <scope>NUCLEOTIDE SEQUENCE</scope>
</reference>
<gene>
    <name evidence="2" type="ORF">METZ01_LOCUS91780</name>
</gene>
<dbReference type="NCBIfam" id="TIGR04183">
    <property type="entry name" value="Por_Secre_tail"/>
    <property type="match status" value="1"/>
</dbReference>
<protein>
    <recommendedName>
        <fullName evidence="1">Secretion system C-terminal sorting domain-containing protein</fullName>
    </recommendedName>
</protein>
<feature type="non-terminal residue" evidence="2">
    <location>
        <position position="1"/>
    </location>
</feature>
<organism evidence="2">
    <name type="scientific">marine metagenome</name>
    <dbReference type="NCBI Taxonomy" id="408172"/>
    <lineage>
        <taxon>unclassified sequences</taxon>
        <taxon>metagenomes</taxon>
        <taxon>ecological metagenomes</taxon>
    </lineage>
</organism>
<dbReference type="Pfam" id="PF18962">
    <property type="entry name" value="Por_Secre_tail"/>
    <property type="match status" value="1"/>
</dbReference>
<sequence length="1002" mass="111311">KLSLILLAFTVSFAQDFSSATGAPIRQGVHIEWFRTVAPGHAGEAIFVWSDTRFGMRNIFAHKVSQTGEFLWGESGAVVTDLPGRQEDPVAITDGNGGTFIAWVDYRFDEEGDIFLQHIDANGNLQLDPSGVALAQVPGRQLTINMCTDSLGGVFVTWQDKRGGVDDDIYGTHVSAGHEIISPGIGVAIVIEGGNQNAKSIEYAGTNEAFIAWADFRQGANADIYGQMLDTNMSATFEENGIPIANTTDQELSPRATYVNNGMSFITWKRGDENSKIFYQFVHSEGLVFDDAKTISLFDAVQTSPRVKRNSTGEVFVNWTDLRDDPVNGDQYFQKIDANGDIQWGEGVRLDPADDLDFSTRFTAGASGDLHVVWERGTFPEVDIMYQNIDSAGNHFLADPVNVSAAGGHQFSPIVTGDIDNGLYMVYADQGTGSIDLKVQRIDPAYEPHWNNGGITAMTGLDGDVNYTRPFRIDDEDLYLHWEDNRAEKKIYGTRITGEIIQYENGRQLTFGDNSSSETDFSTPKVIQTEYGIFSATFDGSASPKFIRINKFDDLLNNVWDSIGVALTPIFDMRNATLVGAGEGVGCFWSESRGLNYDIYFQRLDANGNLILDAEGVEIVNSGGDDYLLEVVPTPDEKFLIFWMEDAWPAAKLMFSKIDGNGNVEIGWNPNGNSLNVASYDSRYLQVKRISDDIGVLAVWVQQGNASDIYAQLVDWDGNQLWDNVGIIISDAENDQSNFTFDFNENRSHSLLVWEDFRNGQNFEIFGQVLNLETGSLDSEPIQFTSVVNDSLHNYNPTATSIMENEFLVIWEDGRGYYNEDPLLINGVDLYGAGYIIGQGMTTDVNGIPICIAYHKQQHVNVTHHTGEEYFLDWIDYRSSGKEDLANYYGRTLVKAELLTNDPGCNCAVPTEFSLKPAYPNPFNGKVNFDFTMPAREAIEFRIYDIKGRVVSDKLILPGFGGNYRISWDGKVTDGNMAPSGIYFYEFNTNNVIIKGKITYLK</sequence>
<accession>A0A381VEY7</accession>
<dbReference type="Gene3D" id="2.60.40.4070">
    <property type="match status" value="1"/>
</dbReference>
<evidence type="ECO:0000259" key="1">
    <source>
        <dbReference type="Pfam" id="PF18962"/>
    </source>
</evidence>
<dbReference type="InterPro" id="IPR026444">
    <property type="entry name" value="Secre_tail"/>
</dbReference>